<dbReference type="HOGENOM" id="CLU_1440061_0_0_5"/>
<evidence type="ECO:0000313" key="2">
    <source>
        <dbReference type="EMBL" id="ABE40661.1"/>
    </source>
</evidence>
<feature type="compositionally biased region" description="Basic and acidic residues" evidence="1">
    <location>
        <begin position="136"/>
        <end position="150"/>
    </location>
</feature>
<dbReference type="SUPFAM" id="SSF55298">
    <property type="entry name" value="YjgF-like"/>
    <property type="match status" value="1"/>
</dbReference>
<dbReference type="eggNOG" id="COG0251">
    <property type="taxonomic scope" value="Bacteria"/>
</dbReference>
<dbReference type="Proteomes" id="UP000001818">
    <property type="component" value="Chromosome"/>
</dbReference>
<accession>Q133S8</accession>
<evidence type="ECO:0000256" key="1">
    <source>
        <dbReference type="SAM" id="MobiDB-lite"/>
    </source>
</evidence>
<dbReference type="Gene3D" id="3.30.1330.40">
    <property type="entry name" value="RutC-like"/>
    <property type="match status" value="1"/>
</dbReference>
<reference evidence="2 3" key="1">
    <citation type="submission" date="2006-03" db="EMBL/GenBank/DDBJ databases">
        <title>Complete sequence of Rhodopseudomonas palustris BisB5.</title>
        <authorList>
            <consortium name="US DOE Joint Genome Institute"/>
            <person name="Copeland A."/>
            <person name="Lucas S."/>
            <person name="Lapidus A."/>
            <person name="Barry K."/>
            <person name="Detter J.C."/>
            <person name="Glavina del Rio T."/>
            <person name="Hammon N."/>
            <person name="Israni S."/>
            <person name="Dalin E."/>
            <person name="Tice H."/>
            <person name="Pitluck S."/>
            <person name="Chain P."/>
            <person name="Malfatti S."/>
            <person name="Shin M."/>
            <person name="Vergez L."/>
            <person name="Schmutz J."/>
            <person name="Larimer F."/>
            <person name="Land M."/>
            <person name="Hauser L."/>
            <person name="Pelletier D.A."/>
            <person name="Kyrpides N."/>
            <person name="Lykidis A."/>
            <person name="Oda Y."/>
            <person name="Harwood C.S."/>
            <person name="Richardson P."/>
        </authorList>
    </citation>
    <scope>NUCLEOTIDE SEQUENCE [LARGE SCALE GENOMIC DNA]</scope>
    <source>
        <strain evidence="2 3">BisB5</strain>
    </source>
</reference>
<dbReference type="EMBL" id="CP000283">
    <property type="protein sequence ID" value="ABE40661.1"/>
    <property type="molecule type" value="Genomic_DNA"/>
</dbReference>
<dbReference type="Pfam" id="PF01042">
    <property type="entry name" value="Ribonuc_L-PSP"/>
    <property type="match status" value="1"/>
</dbReference>
<name>Q133S8_RHOPS</name>
<dbReference type="STRING" id="316057.RPD_3438"/>
<dbReference type="InterPro" id="IPR035959">
    <property type="entry name" value="RutC-like_sf"/>
</dbReference>
<sequence>MPIQHFAPPAHIQAPPLSFAARTGDLLFISGIPGYDDNRQLPDDFEAQFGFVVVNITRVLTEAGASLRDLVKLNVLLTRAADVAPMNKLYAQGVRPGALPRTHHLRGPGAARPEDADRNRRHRVAGEVSGRRSSRQRRDCALGARVRDSGARSPRALDFQTRSSRGSGRLAVDAGANRSHADRLFRPF</sequence>
<dbReference type="GO" id="GO:0019239">
    <property type="term" value="F:deaminase activity"/>
    <property type="evidence" value="ECO:0007669"/>
    <property type="project" value="TreeGrafter"/>
</dbReference>
<gene>
    <name evidence="2" type="ordered locus">RPD_3438</name>
</gene>
<dbReference type="AlphaFoldDB" id="Q133S8"/>
<dbReference type="GO" id="GO:0005829">
    <property type="term" value="C:cytosol"/>
    <property type="evidence" value="ECO:0007669"/>
    <property type="project" value="TreeGrafter"/>
</dbReference>
<proteinExistence type="predicted"/>
<dbReference type="CDD" id="cd00448">
    <property type="entry name" value="YjgF_YER057c_UK114_family"/>
    <property type="match status" value="1"/>
</dbReference>
<feature type="region of interest" description="Disordered" evidence="1">
    <location>
        <begin position="94"/>
        <end position="188"/>
    </location>
</feature>
<evidence type="ECO:0000313" key="3">
    <source>
        <dbReference type="Proteomes" id="UP000001818"/>
    </source>
</evidence>
<dbReference type="KEGG" id="rpd:RPD_3438"/>
<dbReference type="PANTHER" id="PTHR11803:SF39">
    <property type="entry name" value="2-IMINOBUTANOATE_2-IMINOPROPANOATE DEAMINASE"/>
    <property type="match status" value="1"/>
</dbReference>
<dbReference type="PANTHER" id="PTHR11803">
    <property type="entry name" value="2-IMINOBUTANOATE/2-IMINOPROPANOATE DEAMINASE RIDA"/>
    <property type="match status" value="1"/>
</dbReference>
<organism evidence="2 3">
    <name type="scientific">Rhodopseudomonas palustris (strain BisB5)</name>
    <dbReference type="NCBI Taxonomy" id="316057"/>
    <lineage>
        <taxon>Bacteria</taxon>
        <taxon>Pseudomonadati</taxon>
        <taxon>Pseudomonadota</taxon>
        <taxon>Alphaproteobacteria</taxon>
        <taxon>Hyphomicrobiales</taxon>
        <taxon>Nitrobacteraceae</taxon>
        <taxon>Rhodopseudomonas</taxon>
    </lineage>
</organism>
<protein>
    <submittedName>
        <fullName evidence="2">Endoribonuclease L-PSP</fullName>
    </submittedName>
</protein>
<feature type="compositionally biased region" description="Basic and acidic residues" evidence="1">
    <location>
        <begin position="179"/>
        <end position="188"/>
    </location>
</feature>
<dbReference type="InterPro" id="IPR006175">
    <property type="entry name" value="YjgF/YER057c/UK114"/>
</dbReference>